<feature type="coiled-coil region" evidence="2">
    <location>
        <begin position="68"/>
        <end position="95"/>
    </location>
</feature>
<dbReference type="InterPro" id="IPR043128">
    <property type="entry name" value="Rev_trsase/Diguanyl_cyclase"/>
</dbReference>
<proteinExistence type="predicted"/>
<comment type="caution">
    <text evidence="5">The sequence shown here is derived from an EMBL/GenBank/DDBJ whole genome shotgun (WGS) entry which is preliminary data.</text>
</comment>
<dbReference type="PANTHER" id="PTHR45138:SF24">
    <property type="entry name" value="DIGUANYLATE CYCLASE DGCC-RELATED"/>
    <property type="match status" value="1"/>
</dbReference>
<dbReference type="PROSITE" id="PS50887">
    <property type="entry name" value="GGDEF"/>
    <property type="match status" value="1"/>
</dbReference>
<evidence type="ECO:0000313" key="5">
    <source>
        <dbReference type="EMBL" id="MFC3677961.1"/>
    </source>
</evidence>
<evidence type="ECO:0000256" key="3">
    <source>
        <dbReference type="SAM" id="MobiDB-lite"/>
    </source>
</evidence>
<dbReference type="InterPro" id="IPR029787">
    <property type="entry name" value="Nucleotide_cyclase"/>
</dbReference>
<dbReference type="PANTHER" id="PTHR45138">
    <property type="entry name" value="REGULATORY COMPONENTS OF SENSORY TRANSDUCTION SYSTEM"/>
    <property type="match status" value="1"/>
</dbReference>
<dbReference type="EC" id="2.7.7.65" evidence="1"/>
<name>A0ABV7VMI4_9PROT</name>
<dbReference type="RefSeq" id="WP_379729583.1">
    <property type="nucleotide sequence ID" value="NZ_JBHRYJ010000006.1"/>
</dbReference>
<dbReference type="SMART" id="SM00267">
    <property type="entry name" value="GGDEF"/>
    <property type="match status" value="1"/>
</dbReference>
<evidence type="ECO:0000256" key="1">
    <source>
        <dbReference type="ARBA" id="ARBA00012528"/>
    </source>
</evidence>
<dbReference type="InterPro" id="IPR050469">
    <property type="entry name" value="Diguanylate_Cyclase"/>
</dbReference>
<evidence type="ECO:0000256" key="2">
    <source>
        <dbReference type="SAM" id="Coils"/>
    </source>
</evidence>
<dbReference type="Proteomes" id="UP001595711">
    <property type="component" value="Unassembled WGS sequence"/>
</dbReference>
<reference evidence="6" key="1">
    <citation type="journal article" date="2019" name="Int. J. Syst. Evol. Microbiol.">
        <title>The Global Catalogue of Microorganisms (GCM) 10K type strain sequencing project: providing services to taxonomists for standard genome sequencing and annotation.</title>
        <authorList>
            <consortium name="The Broad Institute Genomics Platform"/>
            <consortium name="The Broad Institute Genome Sequencing Center for Infectious Disease"/>
            <person name="Wu L."/>
            <person name="Ma J."/>
        </authorList>
    </citation>
    <scope>NUCLEOTIDE SEQUENCE [LARGE SCALE GENOMIC DNA]</scope>
    <source>
        <strain evidence="6">KCTC 42182</strain>
    </source>
</reference>
<keyword evidence="6" id="KW-1185">Reference proteome</keyword>
<evidence type="ECO:0000259" key="4">
    <source>
        <dbReference type="PROSITE" id="PS50887"/>
    </source>
</evidence>
<gene>
    <name evidence="5" type="ORF">ACFOOQ_20580</name>
</gene>
<dbReference type="EMBL" id="JBHRYJ010000006">
    <property type="protein sequence ID" value="MFC3677961.1"/>
    <property type="molecule type" value="Genomic_DNA"/>
</dbReference>
<keyword evidence="2" id="KW-0175">Coiled coil</keyword>
<accession>A0ABV7VMI4</accession>
<feature type="domain" description="GGDEF" evidence="4">
    <location>
        <begin position="126"/>
        <end position="254"/>
    </location>
</feature>
<dbReference type="Pfam" id="PF00990">
    <property type="entry name" value="GGDEF"/>
    <property type="match status" value="1"/>
</dbReference>
<dbReference type="Gene3D" id="3.30.70.270">
    <property type="match status" value="1"/>
</dbReference>
<evidence type="ECO:0000313" key="6">
    <source>
        <dbReference type="Proteomes" id="UP001595711"/>
    </source>
</evidence>
<dbReference type="SUPFAM" id="SSF55073">
    <property type="entry name" value="Nucleotide cyclase"/>
    <property type="match status" value="1"/>
</dbReference>
<feature type="region of interest" description="Disordered" evidence="3">
    <location>
        <begin position="1"/>
        <end position="27"/>
    </location>
</feature>
<sequence length="254" mass="27759">MSRIEDRRPVGLGTGTTPIGSSGGTVRPTLIGGAAAPQAAQPVAEAGATATVMGIPETELTPRVRDAIMRLMGEVDQLRGELNRTKHRLAELERLADRDTLTPLYNRRAFVRELSRAMAHVERYNRPSVLIYFDLNGLKEINDKEGHGAGDAALIQVGQILLDNTRESDIVARLGGDEYGVILSETDPQQGREKADHLAEAIRRRPLHWEGKVLQLDAAYGVYPLKPGEDPGAALAAADQMMYSHKLARRAARR</sequence>
<dbReference type="CDD" id="cd01949">
    <property type="entry name" value="GGDEF"/>
    <property type="match status" value="1"/>
</dbReference>
<protein>
    <recommendedName>
        <fullName evidence="1">diguanylate cyclase</fullName>
        <ecNumber evidence="1">2.7.7.65</ecNumber>
    </recommendedName>
</protein>
<dbReference type="InterPro" id="IPR000160">
    <property type="entry name" value="GGDEF_dom"/>
</dbReference>
<organism evidence="5 6">
    <name type="scientific">Ferrovibrio xuzhouensis</name>
    <dbReference type="NCBI Taxonomy" id="1576914"/>
    <lineage>
        <taxon>Bacteria</taxon>
        <taxon>Pseudomonadati</taxon>
        <taxon>Pseudomonadota</taxon>
        <taxon>Alphaproteobacteria</taxon>
        <taxon>Rhodospirillales</taxon>
        <taxon>Rhodospirillaceae</taxon>
        <taxon>Ferrovibrio</taxon>
    </lineage>
</organism>
<dbReference type="NCBIfam" id="TIGR00254">
    <property type="entry name" value="GGDEF"/>
    <property type="match status" value="1"/>
</dbReference>